<dbReference type="AlphaFoldDB" id="A0A399EGW0"/>
<dbReference type="Proteomes" id="UP000265715">
    <property type="component" value="Unassembled WGS sequence"/>
</dbReference>
<dbReference type="Pfam" id="PF07883">
    <property type="entry name" value="Cupin_2"/>
    <property type="match status" value="1"/>
</dbReference>
<feature type="domain" description="Cupin type-2" evidence="2">
    <location>
        <begin position="29"/>
        <end position="82"/>
    </location>
</feature>
<dbReference type="InterPro" id="IPR014710">
    <property type="entry name" value="RmlC-like_jellyroll"/>
</dbReference>
<dbReference type="Gene3D" id="2.60.120.10">
    <property type="entry name" value="Jelly Rolls"/>
    <property type="match status" value="1"/>
</dbReference>
<dbReference type="SUPFAM" id="SSF51182">
    <property type="entry name" value="RmlC-like cupins"/>
    <property type="match status" value="1"/>
</dbReference>
<dbReference type="RefSeq" id="WP_170159658.1">
    <property type="nucleotide sequence ID" value="NZ_QXDL01000108.1"/>
</dbReference>
<accession>A0A399EGW0</accession>
<reference evidence="3 4" key="1">
    <citation type="submission" date="2018-08" db="EMBL/GenBank/DDBJ databases">
        <title>Meiothermus terrae DSM 26712 genome sequencing project.</title>
        <authorList>
            <person name="Da Costa M.S."/>
            <person name="Albuquerque L."/>
            <person name="Raposo P."/>
            <person name="Froufe H.J.C."/>
            <person name="Barroso C.S."/>
            <person name="Egas C."/>
        </authorList>
    </citation>
    <scope>NUCLEOTIDE SEQUENCE [LARGE SCALE GENOMIC DNA]</scope>
    <source>
        <strain evidence="3 4">DSM 26712</strain>
    </source>
</reference>
<evidence type="ECO:0000313" key="3">
    <source>
        <dbReference type="EMBL" id="RIH82813.1"/>
    </source>
</evidence>
<protein>
    <submittedName>
        <fullName evidence="3">Cupin domain protein</fullName>
    </submittedName>
</protein>
<evidence type="ECO:0000259" key="2">
    <source>
        <dbReference type="Pfam" id="PF07883"/>
    </source>
</evidence>
<dbReference type="InterPro" id="IPR011051">
    <property type="entry name" value="RmlC_Cupin_sf"/>
</dbReference>
<feature type="region of interest" description="Disordered" evidence="1">
    <location>
        <begin position="1"/>
        <end position="21"/>
    </location>
</feature>
<dbReference type="EMBL" id="QXDL01000108">
    <property type="protein sequence ID" value="RIH82813.1"/>
    <property type="molecule type" value="Genomic_DNA"/>
</dbReference>
<organism evidence="3 4">
    <name type="scientific">Calidithermus terrae</name>
    <dbReference type="NCBI Taxonomy" id="1408545"/>
    <lineage>
        <taxon>Bacteria</taxon>
        <taxon>Thermotogati</taxon>
        <taxon>Deinococcota</taxon>
        <taxon>Deinococci</taxon>
        <taxon>Thermales</taxon>
        <taxon>Thermaceae</taxon>
        <taxon>Calidithermus</taxon>
    </lineage>
</organism>
<gene>
    <name evidence="3" type="ORF">Mterra_02517</name>
</gene>
<proteinExistence type="predicted"/>
<evidence type="ECO:0000313" key="4">
    <source>
        <dbReference type="Proteomes" id="UP000265715"/>
    </source>
</evidence>
<keyword evidence="4" id="KW-1185">Reference proteome</keyword>
<evidence type="ECO:0000256" key="1">
    <source>
        <dbReference type="SAM" id="MobiDB-lite"/>
    </source>
</evidence>
<sequence length="167" mass="17593">MTAAPELRATFPARTDGKGSPTVLETGLAPHVHTGLDEAFISPQGTLEVRVGGEALFLQPGGWATAYAGAVHHFFNPTGGTVRSRVELEPGHRGFGQSLIVAYGLAGDGPTDAKSMPRNPLHLALLLERGACSFPGLMGLLPPAFRRPAADAQRRGVEQELLRKHGA</sequence>
<dbReference type="InterPro" id="IPR013096">
    <property type="entry name" value="Cupin_2"/>
</dbReference>
<comment type="caution">
    <text evidence="3">The sequence shown here is derived from an EMBL/GenBank/DDBJ whole genome shotgun (WGS) entry which is preliminary data.</text>
</comment>
<name>A0A399EGW0_9DEIN</name>